<evidence type="ECO:0000256" key="4">
    <source>
        <dbReference type="ARBA" id="ARBA00022825"/>
    </source>
</evidence>
<keyword evidence="2" id="KW-0645">Protease</keyword>
<protein>
    <recommendedName>
        <fullName evidence="5">Peptidase S8/S53 domain-containing protein</fullName>
    </recommendedName>
</protein>
<dbReference type="PRINTS" id="PR00723">
    <property type="entry name" value="SUBTILISIN"/>
</dbReference>
<dbReference type="SUPFAM" id="SSF52743">
    <property type="entry name" value="Subtilisin-like"/>
    <property type="match status" value="1"/>
</dbReference>
<dbReference type="InterPro" id="IPR000209">
    <property type="entry name" value="Peptidase_S8/S53_dom"/>
</dbReference>
<dbReference type="PROSITE" id="PS51892">
    <property type="entry name" value="SUBTILASE"/>
    <property type="match status" value="1"/>
</dbReference>
<dbReference type="InterPro" id="IPR015500">
    <property type="entry name" value="Peptidase_S8_subtilisin-rel"/>
</dbReference>
<dbReference type="PROSITE" id="PS00136">
    <property type="entry name" value="SUBTILASE_ASP"/>
    <property type="match status" value="1"/>
</dbReference>
<evidence type="ECO:0000256" key="2">
    <source>
        <dbReference type="ARBA" id="ARBA00022670"/>
    </source>
</evidence>
<gene>
    <name evidence="6" type="ORF">SDC9_106770</name>
</gene>
<name>A0A645BDZ3_9ZZZZ</name>
<dbReference type="NCBIfam" id="TIGR04183">
    <property type="entry name" value="Por_Secre_tail"/>
    <property type="match status" value="1"/>
</dbReference>
<dbReference type="CDD" id="cd07493">
    <property type="entry name" value="Peptidases_S8_9"/>
    <property type="match status" value="1"/>
</dbReference>
<comment type="similarity">
    <text evidence="1">Belongs to the peptidase S8 family.</text>
</comment>
<evidence type="ECO:0000259" key="5">
    <source>
        <dbReference type="Pfam" id="PF00082"/>
    </source>
</evidence>
<evidence type="ECO:0000256" key="1">
    <source>
        <dbReference type="ARBA" id="ARBA00011073"/>
    </source>
</evidence>
<evidence type="ECO:0000313" key="6">
    <source>
        <dbReference type="EMBL" id="MPM59924.1"/>
    </source>
</evidence>
<accession>A0A645BDZ3</accession>
<feature type="domain" description="Peptidase S8/S53" evidence="5">
    <location>
        <begin position="170"/>
        <end position="446"/>
    </location>
</feature>
<dbReference type="InterPro" id="IPR036852">
    <property type="entry name" value="Peptidase_S8/S53_dom_sf"/>
</dbReference>
<dbReference type="GO" id="GO:0006508">
    <property type="term" value="P:proteolysis"/>
    <property type="evidence" value="ECO:0007669"/>
    <property type="project" value="UniProtKB-KW"/>
</dbReference>
<dbReference type="EMBL" id="VSSQ01017526">
    <property type="protein sequence ID" value="MPM59924.1"/>
    <property type="molecule type" value="Genomic_DNA"/>
</dbReference>
<comment type="caution">
    <text evidence="6">The sequence shown here is derived from an EMBL/GenBank/DDBJ whole genome shotgun (WGS) entry which is preliminary data.</text>
</comment>
<dbReference type="InterPro" id="IPR023827">
    <property type="entry name" value="Peptidase_S8_Asp-AS"/>
</dbReference>
<dbReference type="PIRSF" id="PIRSF037903">
    <property type="entry name" value="Subtilisin_rel_GFO_2223"/>
    <property type="match status" value="1"/>
</dbReference>
<dbReference type="AlphaFoldDB" id="A0A645BDZ3"/>
<keyword evidence="4" id="KW-0720">Serine protease</keyword>
<dbReference type="InterPro" id="IPR017317">
    <property type="entry name" value="Pept_S8_subtilisin_bacteroid-2"/>
</dbReference>
<reference evidence="6" key="1">
    <citation type="submission" date="2019-08" db="EMBL/GenBank/DDBJ databases">
        <authorList>
            <person name="Kucharzyk K."/>
            <person name="Murdoch R.W."/>
            <person name="Higgins S."/>
            <person name="Loffler F."/>
        </authorList>
    </citation>
    <scope>NUCLEOTIDE SEQUENCE</scope>
</reference>
<dbReference type="InterPro" id="IPR023828">
    <property type="entry name" value="Peptidase_S8_Ser-AS"/>
</dbReference>
<organism evidence="6">
    <name type="scientific">bioreactor metagenome</name>
    <dbReference type="NCBI Taxonomy" id="1076179"/>
    <lineage>
        <taxon>unclassified sequences</taxon>
        <taxon>metagenomes</taxon>
        <taxon>ecological metagenomes</taxon>
    </lineage>
</organism>
<dbReference type="Pfam" id="PF00082">
    <property type="entry name" value="Peptidase_S8"/>
    <property type="match status" value="1"/>
</dbReference>
<dbReference type="PROSITE" id="PS00138">
    <property type="entry name" value="SUBTILASE_SER"/>
    <property type="match status" value="1"/>
</dbReference>
<proteinExistence type="inferred from homology"/>
<dbReference type="PANTHER" id="PTHR43806:SF67">
    <property type="entry name" value="EGF-LIKE DOMAIN-CONTAINING PROTEIN"/>
    <property type="match status" value="1"/>
</dbReference>
<dbReference type="PANTHER" id="PTHR43806">
    <property type="entry name" value="PEPTIDASE S8"/>
    <property type="match status" value="1"/>
</dbReference>
<dbReference type="InterPro" id="IPR026444">
    <property type="entry name" value="Secre_tail"/>
</dbReference>
<keyword evidence="3" id="KW-0378">Hydrolase</keyword>
<sequence length="547" mass="59523">MKGSFDSSLRSFILTGALFFVSQLVFSDAYYFYVQFTDKHNTPYSINHPEEFLSEKALARRASQWIVCDSSDLPVNPSYITQIADLGINVHSRSKWMNGITVLLADSSRMSLVRALPFVSQVQYTGKKITQLPSPAAKSKFHADSLNYGAASGQVNLLNGEALHEQGCTGSGIIIGVLDAGFRNVNTNHAFDSLRMQNRLLGAVSIIDPSINVYNEDDHGANVLSIMTGNLPGQYLGVAPHASYWLIQTEFVPTEYLVETDFWVRGIEFADSVGVDIINSSLGYSEFDDSSMNFTYADMNGNVSRASRAAHMASQKGIVVCVSAGNEGAKPWKYISSPADADGILTVGAVTAAGTPSTFSSFGPSSDNRVKPEVCATGTATALVNPAGSIVYGNGTSFSSPVIAGLTACYIQLFKTLSNYSVNNLRQNIFESASLFEHPDNHMGYGLPDFQSVILNTPTNSTLAYKENELFKSYYHQPTRQLCIVINPQTTGNDCHLEIFSISGKLIHRELLTRTLNYVDFAPIAPGIYITQLSSKTSSQQTKIIIP</sequence>
<evidence type="ECO:0000256" key="3">
    <source>
        <dbReference type="ARBA" id="ARBA00022801"/>
    </source>
</evidence>
<dbReference type="GO" id="GO:0004252">
    <property type="term" value="F:serine-type endopeptidase activity"/>
    <property type="evidence" value="ECO:0007669"/>
    <property type="project" value="InterPro"/>
</dbReference>
<dbReference type="InterPro" id="IPR050131">
    <property type="entry name" value="Peptidase_S8_subtilisin-like"/>
</dbReference>
<dbReference type="Gene3D" id="3.40.50.200">
    <property type="entry name" value="Peptidase S8/S53 domain"/>
    <property type="match status" value="1"/>
</dbReference>